<dbReference type="AlphaFoldDB" id="Q8GEB9"/>
<accession>Q8GEB9</accession>
<gene>
    <name evidence="1" type="primary">orf111</name>
</gene>
<sequence length="110" mass="11789">MNAAYKIFTDCSSKEAAVKVAKRYFSTIGSEPSTLTIAPYHKGGFLIAGAIPISAHNWPEIIFEALSIAQNVGRAWVITGNIDEELDAWTSDSAISGVSSIQLQVVRTCA</sequence>
<proteinExistence type="predicted"/>
<evidence type="ECO:0000313" key="1">
    <source>
        <dbReference type="EMBL" id="AAN16067.1"/>
    </source>
</evidence>
<name>Q8GEB9_STUST</name>
<protein>
    <submittedName>
        <fullName evidence="1">ORF111</fullName>
    </submittedName>
</protein>
<reference evidence="1" key="1">
    <citation type="journal article" date="2003" name="J. Bacteriol.">
        <title>Recombination activity of a distinctive integron-gene cassette system associated with Pseudomonas stutzeri populations in soil.</title>
        <authorList>
            <person name="Holmes A.J."/>
            <person name="Holley M.P."/>
            <person name="Mahon A."/>
            <person name="Nield B."/>
            <person name="Gillings M."/>
            <person name="Stokes H.W."/>
        </authorList>
    </citation>
    <scope>NUCLEOTIDE SEQUENCE</scope>
    <source>
        <strain evidence="1">BAM17</strain>
    </source>
</reference>
<dbReference type="EMBL" id="AY129393">
    <property type="protein sequence ID" value="AAN16067.1"/>
    <property type="molecule type" value="Genomic_DNA"/>
</dbReference>
<organism evidence="1">
    <name type="scientific">Stutzerimonas stutzeri</name>
    <name type="common">Pseudomonas stutzeri</name>
    <dbReference type="NCBI Taxonomy" id="316"/>
    <lineage>
        <taxon>Bacteria</taxon>
        <taxon>Pseudomonadati</taxon>
        <taxon>Pseudomonadota</taxon>
        <taxon>Gammaproteobacteria</taxon>
        <taxon>Pseudomonadales</taxon>
        <taxon>Pseudomonadaceae</taxon>
        <taxon>Stutzerimonas</taxon>
    </lineage>
</organism>